<sequence length="77" mass="8670">MLDGNQQDQSTIINKVLRFLNPLISKYCNPCSQTKPDGFDIFRSHMYQNLKRKPIKITALGGCAPTLGDSQTSNRIK</sequence>
<gene>
    <name evidence="1" type="ORF">EUGRSUZ_K01356</name>
</gene>
<dbReference type="EMBL" id="KK198763">
    <property type="protein sequence ID" value="KCW47610.1"/>
    <property type="molecule type" value="Genomic_DNA"/>
</dbReference>
<dbReference type="AlphaFoldDB" id="A0A059A2N8"/>
<proteinExistence type="predicted"/>
<dbReference type="InParanoid" id="A0A059A2N8"/>
<organism evidence="1">
    <name type="scientific">Eucalyptus grandis</name>
    <name type="common">Flooded gum</name>
    <dbReference type="NCBI Taxonomy" id="71139"/>
    <lineage>
        <taxon>Eukaryota</taxon>
        <taxon>Viridiplantae</taxon>
        <taxon>Streptophyta</taxon>
        <taxon>Embryophyta</taxon>
        <taxon>Tracheophyta</taxon>
        <taxon>Spermatophyta</taxon>
        <taxon>Magnoliopsida</taxon>
        <taxon>eudicotyledons</taxon>
        <taxon>Gunneridae</taxon>
        <taxon>Pentapetalae</taxon>
        <taxon>rosids</taxon>
        <taxon>malvids</taxon>
        <taxon>Myrtales</taxon>
        <taxon>Myrtaceae</taxon>
        <taxon>Myrtoideae</taxon>
        <taxon>Eucalypteae</taxon>
        <taxon>Eucalyptus</taxon>
    </lineage>
</organism>
<dbReference type="Gramene" id="KCW47610">
    <property type="protein sequence ID" value="KCW47610"/>
    <property type="gene ID" value="EUGRSUZ_K01356"/>
</dbReference>
<accession>A0A059A2N8</accession>
<name>A0A059A2N8_EUCGR</name>
<reference evidence="1" key="1">
    <citation type="submission" date="2013-07" db="EMBL/GenBank/DDBJ databases">
        <title>The genome of Eucalyptus grandis.</title>
        <authorList>
            <person name="Schmutz J."/>
            <person name="Hayes R."/>
            <person name="Myburg A."/>
            <person name="Tuskan G."/>
            <person name="Grattapaglia D."/>
            <person name="Rokhsar D.S."/>
        </authorList>
    </citation>
    <scope>NUCLEOTIDE SEQUENCE</scope>
    <source>
        <tissue evidence="1">Leaf extractions</tissue>
    </source>
</reference>
<evidence type="ECO:0000313" key="1">
    <source>
        <dbReference type="EMBL" id="KCW47610.1"/>
    </source>
</evidence>
<protein>
    <submittedName>
        <fullName evidence="1">Uncharacterized protein</fullName>
    </submittedName>
</protein>